<dbReference type="SUPFAM" id="SSF55874">
    <property type="entry name" value="ATPase domain of HSP90 chaperone/DNA topoisomerase II/histidine kinase"/>
    <property type="match status" value="1"/>
</dbReference>
<comment type="catalytic activity">
    <reaction evidence="1">
        <text>ATP + protein L-histidine = ADP + protein N-phospho-L-histidine.</text>
        <dbReference type="EC" id="2.7.13.3"/>
    </reaction>
</comment>
<evidence type="ECO:0000256" key="3">
    <source>
        <dbReference type="ARBA" id="ARBA00022679"/>
    </source>
</evidence>
<dbReference type="EC" id="2.7.13.3" evidence="2"/>
<reference evidence="10" key="1">
    <citation type="submission" date="2014-10" db="EMBL/GenBank/DDBJ databases">
        <title>Genome sequencing of Vitellibacter sp. D-24.</title>
        <authorList>
            <person name="Thevarajoo S."/>
            <person name="Selvaratnam C."/>
            <person name="Goh K.M."/>
            <person name="Chong C.S."/>
        </authorList>
    </citation>
    <scope>NUCLEOTIDE SEQUENCE [LARGE SCALE GENOMIC DNA]</scope>
    <source>
        <strain evidence="10">D-24</strain>
    </source>
</reference>
<dbReference type="InterPro" id="IPR011990">
    <property type="entry name" value="TPR-like_helical_dom_sf"/>
</dbReference>
<evidence type="ECO:0000256" key="6">
    <source>
        <dbReference type="PROSITE-ProRule" id="PRU00339"/>
    </source>
</evidence>
<feature type="repeat" description="TPR" evidence="6">
    <location>
        <begin position="195"/>
        <end position="228"/>
    </location>
</feature>
<dbReference type="Gene3D" id="3.30.565.10">
    <property type="entry name" value="Histidine kinase-like ATPase, C-terminal domain"/>
    <property type="match status" value="1"/>
</dbReference>
<dbReference type="PANTHER" id="PTHR24421:SF10">
    <property type="entry name" value="NITRATE_NITRITE SENSOR PROTEIN NARQ"/>
    <property type="match status" value="1"/>
</dbReference>
<dbReference type="Pfam" id="PF13424">
    <property type="entry name" value="TPR_12"/>
    <property type="match status" value="1"/>
</dbReference>
<evidence type="ECO:0000256" key="7">
    <source>
        <dbReference type="SAM" id="Phobius"/>
    </source>
</evidence>
<dbReference type="PROSITE" id="PS50109">
    <property type="entry name" value="HIS_KIN"/>
    <property type="match status" value="1"/>
</dbReference>
<dbReference type="OrthoDB" id="977000at2"/>
<dbReference type="CDD" id="cd16917">
    <property type="entry name" value="HATPase_UhpB-NarQ-NarX-like"/>
    <property type="match status" value="1"/>
</dbReference>
<dbReference type="STRING" id="1548749.LS48_01145"/>
<evidence type="ECO:0000256" key="2">
    <source>
        <dbReference type="ARBA" id="ARBA00012438"/>
    </source>
</evidence>
<name>A0A137RLR4_9FLAO</name>
<comment type="caution">
    <text evidence="9">The sequence shown here is derived from an EMBL/GenBank/DDBJ whole genome shotgun (WGS) entry which is preliminary data.</text>
</comment>
<dbReference type="InterPro" id="IPR050482">
    <property type="entry name" value="Sensor_HK_TwoCompSys"/>
</dbReference>
<dbReference type="PRINTS" id="PR00344">
    <property type="entry name" value="BCTRLSENSOR"/>
</dbReference>
<feature type="domain" description="Histidine kinase" evidence="8">
    <location>
        <begin position="588"/>
        <end position="675"/>
    </location>
</feature>
<dbReference type="AlphaFoldDB" id="A0A137RLR4"/>
<gene>
    <name evidence="9" type="ORF">LS48_01145</name>
</gene>
<dbReference type="InterPro" id="IPR036890">
    <property type="entry name" value="HATPase_C_sf"/>
</dbReference>
<dbReference type="PROSITE" id="PS50005">
    <property type="entry name" value="TPR"/>
    <property type="match status" value="2"/>
</dbReference>
<keyword evidence="10" id="KW-1185">Reference proteome</keyword>
<feature type="repeat" description="TPR" evidence="6">
    <location>
        <begin position="236"/>
        <end position="269"/>
    </location>
</feature>
<sequence>MKAYPSFLIRGIAVVTLSTFILNCNERSSGVVPATTKIDSLLVKAKDSRLMPEERLKNLRAAYHQNIFTKDDSLRMAYYSKISYLAASQSDTALFLDSGKNGMLLAKKRNDSLALGNVHWNYGIYFLERNKLDSSYFHYRKAYRFFQDSNDYYAGKMLYNMAFISGRLKEYTASENLLYQAIALFEKDKKYTQLYLCYNHLGVVHKNLGEYDEALRNYDTALNYWEKTSRNPIYYFDTQNNIGMVYQKTGNQKEAIEAFDRVVSNKEIGNLDPALYARILDNRSMSLLLLREFETLPSPFYKALQLRDSIGNQEGRVMSYIHLSQYYLAVKDTVKARANAETAFDLANKIDLKRDALDALLLLAKTNTEGRNFYLKKHISLTEELNQEERKVRNKFARIHYETDSYIHKNERLERTRLWIVIGSIFLITILILIVVLLRQRSKNKALEFEVKQQQADEQIYLLTLKEIASAEKAKLEERRRISEELHDGILARILGIRLNWERLKLEGEREVIEAHLKLLNHLDLVEREIRRISHDLQNEIMLSDTRFIRWMEQLIKERADSGGFEYEYYADPCVDWEGFDDYFKTNIYRILEEALQNCIKHAEAKLVSVSLRKEGDFVELKISDTGKGFTRSIHTSGIGLRNMKSRTKKLKGIFNISSEVGKGTVISVTIPNDEKL</sequence>
<dbReference type="Pfam" id="PF02518">
    <property type="entry name" value="HATPase_c"/>
    <property type="match status" value="1"/>
</dbReference>
<dbReference type="InterPro" id="IPR005467">
    <property type="entry name" value="His_kinase_dom"/>
</dbReference>
<evidence type="ECO:0000256" key="1">
    <source>
        <dbReference type="ARBA" id="ARBA00000085"/>
    </source>
</evidence>
<dbReference type="PANTHER" id="PTHR24421">
    <property type="entry name" value="NITRATE/NITRITE SENSOR PROTEIN NARX-RELATED"/>
    <property type="match status" value="1"/>
</dbReference>
<dbReference type="InterPro" id="IPR003594">
    <property type="entry name" value="HATPase_dom"/>
</dbReference>
<evidence type="ECO:0000259" key="8">
    <source>
        <dbReference type="PROSITE" id="PS50109"/>
    </source>
</evidence>
<keyword evidence="7" id="KW-1133">Transmembrane helix</keyword>
<accession>A0A137RLR4</accession>
<evidence type="ECO:0000313" key="9">
    <source>
        <dbReference type="EMBL" id="KXO01111.1"/>
    </source>
</evidence>
<organism evidence="9 10">
    <name type="scientific">Aequorivita aquimaris</name>
    <dbReference type="NCBI Taxonomy" id="1548749"/>
    <lineage>
        <taxon>Bacteria</taxon>
        <taxon>Pseudomonadati</taxon>
        <taxon>Bacteroidota</taxon>
        <taxon>Flavobacteriia</taxon>
        <taxon>Flavobacteriales</taxon>
        <taxon>Flavobacteriaceae</taxon>
        <taxon>Aequorivita</taxon>
    </lineage>
</organism>
<dbReference type="SMART" id="SM00028">
    <property type="entry name" value="TPR"/>
    <property type="match status" value="4"/>
</dbReference>
<dbReference type="GO" id="GO:0004673">
    <property type="term" value="F:protein histidine kinase activity"/>
    <property type="evidence" value="ECO:0007669"/>
    <property type="project" value="UniProtKB-EC"/>
</dbReference>
<keyword evidence="4" id="KW-0418">Kinase</keyword>
<dbReference type="InterPro" id="IPR019734">
    <property type="entry name" value="TPR_rpt"/>
</dbReference>
<evidence type="ECO:0000256" key="5">
    <source>
        <dbReference type="ARBA" id="ARBA00023012"/>
    </source>
</evidence>
<keyword evidence="7" id="KW-0812">Transmembrane</keyword>
<dbReference type="Gene3D" id="1.25.40.10">
    <property type="entry name" value="Tetratricopeptide repeat domain"/>
    <property type="match status" value="3"/>
</dbReference>
<keyword evidence="5" id="KW-0902">Two-component regulatory system</keyword>
<proteinExistence type="predicted"/>
<dbReference type="RefSeq" id="WP_062619125.1">
    <property type="nucleotide sequence ID" value="NZ_JRWG01000001.1"/>
</dbReference>
<feature type="transmembrane region" description="Helical" evidence="7">
    <location>
        <begin position="418"/>
        <end position="438"/>
    </location>
</feature>
<evidence type="ECO:0000313" key="10">
    <source>
        <dbReference type="Proteomes" id="UP000070138"/>
    </source>
</evidence>
<reference evidence="9 10" key="2">
    <citation type="journal article" date="2016" name="Int. J. Syst. Evol. Microbiol.">
        <title>Vitellibacter aquimaris sp. nov., a marine bacterium isolated from seawater.</title>
        <authorList>
            <person name="Thevarajoo S."/>
            <person name="Selvaratnam C."/>
            <person name="Goh K.M."/>
            <person name="Hong K.W."/>
            <person name="Chan X.Y."/>
            <person name="Chan K.G."/>
            <person name="Chong C.S."/>
        </authorList>
    </citation>
    <scope>NUCLEOTIDE SEQUENCE [LARGE SCALE GENOMIC DNA]</scope>
    <source>
        <strain evidence="9 10">D-24</strain>
    </source>
</reference>
<keyword evidence="7" id="KW-0472">Membrane</keyword>
<protein>
    <recommendedName>
        <fullName evidence="2">histidine kinase</fullName>
        <ecNumber evidence="2">2.7.13.3</ecNumber>
    </recommendedName>
</protein>
<dbReference type="SMART" id="SM00387">
    <property type="entry name" value="HATPase_c"/>
    <property type="match status" value="1"/>
</dbReference>
<dbReference type="SUPFAM" id="SSF48452">
    <property type="entry name" value="TPR-like"/>
    <property type="match status" value="2"/>
</dbReference>
<dbReference type="Proteomes" id="UP000070138">
    <property type="component" value="Unassembled WGS sequence"/>
</dbReference>
<dbReference type="EMBL" id="JRWG01000001">
    <property type="protein sequence ID" value="KXO01111.1"/>
    <property type="molecule type" value="Genomic_DNA"/>
</dbReference>
<keyword evidence="3" id="KW-0808">Transferase</keyword>
<keyword evidence="6" id="KW-0802">TPR repeat</keyword>
<dbReference type="GO" id="GO:0000160">
    <property type="term" value="P:phosphorelay signal transduction system"/>
    <property type="evidence" value="ECO:0007669"/>
    <property type="project" value="UniProtKB-KW"/>
</dbReference>
<evidence type="ECO:0000256" key="4">
    <source>
        <dbReference type="ARBA" id="ARBA00022777"/>
    </source>
</evidence>
<dbReference type="InterPro" id="IPR004358">
    <property type="entry name" value="Sig_transdc_His_kin-like_C"/>
</dbReference>